<gene>
    <name evidence="3" type="ORF">J2W88_001708</name>
    <name evidence="4" type="ORF">J2W93_001447</name>
</gene>
<dbReference type="Proteomes" id="UP001253458">
    <property type="component" value="Unassembled WGS sequence"/>
</dbReference>
<evidence type="ECO:0000259" key="2">
    <source>
        <dbReference type="SMART" id="SM00014"/>
    </source>
</evidence>
<accession>A0AAJ2F3Q4</accession>
<dbReference type="RefSeq" id="WP_209817416.1">
    <property type="nucleotide sequence ID" value="NZ_JAVDTL010000002.1"/>
</dbReference>
<organism evidence="3 6">
    <name type="scientific">Acidovorax delafieldii</name>
    <name type="common">Pseudomonas delafieldii</name>
    <dbReference type="NCBI Taxonomy" id="47920"/>
    <lineage>
        <taxon>Bacteria</taxon>
        <taxon>Pseudomonadati</taxon>
        <taxon>Pseudomonadota</taxon>
        <taxon>Betaproteobacteria</taxon>
        <taxon>Burkholderiales</taxon>
        <taxon>Comamonadaceae</taxon>
        <taxon>Acidovorax</taxon>
    </lineage>
</organism>
<sequence>MTTTSSALAATDLGALLAQHPLGWWMAGAVAFALLGIAALTGLRSLRQHVGAPLGRVFPPQARWVLVAAMAASACTLVLAGATLAELAESGSAQGYWGALDDALAASLQAQASAAVLQWFATLTHLGDTWVLTALALGVAAALWLRRHRLLATGWLVAMAGNGALTKVLKNLFERVRPEHTHGIAEASGYSFPSGHSSASMVAYAMLAYLATRLLPRAWHLPAVMLAGALIFTTGWSRVVLHVHYASDVLAGWLLGGTWMVCTVLIMESVSRWRSPALATAAAQRL</sequence>
<keyword evidence="1" id="KW-0472">Membrane</keyword>
<feature type="transmembrane region" description="Helical" evidence="1">
    <location>
        <begin position="64"/>
        <end position="85"/>
    </location>
</feature>
<protein>
    <submittedName>
        <fullName evidence="3">Undecaprenyl-diphosphatase</fullName>
        <ecNumber evidence="3">3.6.1.27</ecNumber>
    </submittedName>
</protein>
<reference evidence="3 5" key="1">
    <citation type="submission" date="2023-07" db="EMBL/GenBank/DDBJ databases">
        <title>Sorghum-associated microbial communities from plants grown in Nebraska, USA.</title>
        <authorList>
            <person name="Schachtman D."/>
        </authorList>
    </citation>
    <scope>NUCLEOTIDE SEQUENCE</scope>
    <source>
        <strain evidence="4 5">BE105</strain>
        <strain evidence="3">BE69</strain>
    </source>
</reference>
<keyword evidence="5" id="KW-1185">Reference proteome</keyword>
<keyword evidence="3" id="KW-0378">Hydrolase</keyword>
<proteinExistence type="predicted"/>
<evidence type="ECO:0000313" key="5">
    <source>
        <dbReference type="Proteomes" id="UP001249076"/>
    </source>
</evidence>
<dbReference type="InterPro" id="IPR036938">
    <property type="entry name" value="PAP2/HPO_sf"/>
</dbReference>
<feature type="transmembrane region" description="Helical" evidence="1">
    <location>
        <begin position="218"/>
        <end position="237"/>
    </location>
</feature>
<name>A0AAJ2F3Q4_ACIDE</name>
<dbReference type="PANTHER" id="PTHR14969:SF13">
    <property type="entry name" value="AT30094P"/>
    <property type="match status" value="1"/>
</dbReference>
<feature type="transmembrane region" description="Helical" evidence="1">
    <location>
        <begin position="249"/>
        <end position="267"/>
    </location>
</feature>
<dbReference type="EMBL" id="JAVDTS010000002">
    <property type="protein sequence ID" value="MDR6836619.1"/>
    <property type="molecule type" value="Genomic_DNA"/>
</dbReference>
<evidence type="ECO:0000256" key="1">
    <source>
        <dbReference type="SAM" id="Phobius"/>
    </source>
</evidence>
<keyword evidence="1" id="KW-1133">Transmembrane helix</keyword>
<dbReference type="Proteomes" id="UP001249076">
    <property type="component" value="Unassembled WGS sequence"/>
</dbReference>
<dbReference type="GO" id="GO:0050380">
    <property type="term" value="F:undecaprenyl-diphosphatase activity"/>
    <property type="evidence" value="ECO:0007669"/>
    <property type="project" value="UniProtKB-EC"/>
</dbReference>
<feature type="transmembrane region" description="Helical" evidence="1">
    <location>
        <begin position="22"/>
        <end position="43"/>
    </location>
</feature>
<keyword evidence="1" id="KW-0812">Transmembrane</keyword>
<dbReference type="AlphaFoldDB" id="A0AAJ2F3Q4"/>
<dbReference type="SUPFAM" id="SSF48317">
    <property type="entry name" value="Acid phosphatase/Vanadium-dependent haloperoxidase"/>
    <property type="match status" value="1"/>
</dbReference>
<dbReference type="InterPro" id="IPR000326">
    <property type="entry name" value="PAP2/HPO"/>
</dbReference>
<evidence type="ECO:0000313" key="3">
    <source>
        <dbReference type="EMBL" id="MDR6766443.1"/>
    </source>
</evidence>
<dbReference type="CDD" id="cd03392">
    <property type="entry name" value="PAP2_like_2"/>
    <property type="match status" value="1"/>
</dbReference>
<dbReference type="SMART" id="SM00014">
    <property type="entry name" value="acidPPc"/>
    <property type="match status" value="1"/>
</dbReference>
<dbReference type="EC" id="3.6.1.27" evidence="3"/>
<dbReference type="Gene3D" id="1.20.144.10">
    <property type="entry name" value="Phosphatidic acid phosphatase type 2/haloperoxidase"/>
    <property type="match status" value="2"/>
</dbReference>
<evidence type="ECO:0000313" key="4">
    <source>
        <dbReference type="EMBL" id="MDR6836619.1"/>
    </source>
</evidence>
<feature type="transmembrane region" description="Helical" evidence="1">
    <location>
        <begin position="129"/>
        <end position="145"/>
    </location>
</feature>
<evidence type="ECO:0000313" key="6">
    <source>
        <dbReference type="Proteomes" id="UP001253458"/>
    </source>
</evidence>
<feature type="domain" description="Phosphatidic acid phosphatase type 2/haloperoxidase" evidence="2">
    <location>
        <begin position="150"/>
        <end position="264"/>
    </location>
</feature>
<dbReference type="EMBL" id="JAVDTL010000002">
    <property type="protein sequence ID" value="MDR6766443.1"/>
    <property type="molecule type" value="Genomic_DNA"/>
</dbReference>
<comment type="caution">
    <text evidence="3">The sequence shown here is derived from an EMBL/GenBank/DDBJ whole genome shotgun (WGS) entry which is preliminary data.</text>
</comment>
<dbReference type="Pfam" id="PF01569">
    <property type="entry name" value="PAP2"/>
    <property type="match status" value="1"/>
</dbReference>
<dbReference type="PANTHER" id="PTHR14969">
    <property type="entry name" value="SPHINGOSINE-1-PHOSPHATE PHOSPHOHYDROLASE"/>
    <property type="match status" value="1"/>
</dbReference>